<evidence type="ECO:0000313" key="2">
    <source>
        <dbReference type="EMBL" id="APH16077.1"/>
    </source>
</evidence>
<dbReference type="EMBL" id="CP013243">
    <property type="protein sequence ID" value="APH16077.1"/>
    <property type="molecule type" value="Genomic_DNA"/>
</dbReference>
<gene>
    <name evidence="2" type="ORF">NPD5_3857</name>
</gene>
<keyword evidence="1" id="KW-0472">Membrane</keyword>
<keyword evidence="1" id="KW-1133">Transmembrane helix</keyword>
<keyword evidence="1" id="KW-0812">Transmembrane</keyword>
<dbReference type="Proteomes" id="UP000182204">
    <property type="component" value="Chromosome"/>
</dbReference>
<evidence type="ECO:0000256" key="1">
    <source>
        <dbReference type="SAM" id="Phobius"/>
    </source>
</evidence>
<accession>A0A1L3NIX0</accession>
<dbReference type="AlphaFoldDB" id="A0A1L3NIX0"/>
<protein>
    <submittedName>
        <fullName evidence="2">Putative membrane protein</fullName>
    </submittedName>
</protein>
<reference evidence="2 3" key="1">
    <citation type="submission" date="2015-11" db="EMBL/GenBank/DDBJ databases">
        <authorList>
            <person name="Hill K.K."/>
            <person name="Shirey T.B."/>
            <person name="Raphael B."/>
            <person name="Daligault H.E."/>
            <person name="Davenport K.W."/>
            <person name="Bruce D.C."/>
            <person name="Foley B.T."/>
            <person name="Johnson S.L."/>
        </authorList>
    </citation>
    <scope>NUCLEOTIDE SEQUENCE [LARGE SCALE GENOMIC DNA]</scope>
    <source>
        <strain evidence="2 3">CDC_1632</strain>
    </source>
</reference>
<dbReference type="RefSeq" id="WP_072587024.1">
    <property type="nucleotide sequence ID" value="NZ_CP013243.1"/>
</dbReference>
<organism evidence="2 3">
    <name type="scientific">Clostridium sporogenes</name>
    <dbReference type="NCBI Taxonomy" id="1509"/>
    <lineage>
        <taxon>Bacteria</taxon>
        <taxon>Bacillati</taxon>
        <taxon>Bacillota</taxon>
        <taxon>Clostridia</taxon>
        <taxon>Eubacteriales</taxon>
        <taxon>Clostridiaceae</taxon>
        <taxon>Clostridium</taxon>
    </lineage>
</organism>
<proteinExistence type="predicted"/>
<feature type="transmembrane region" description="Helical" evidence="1">
    <location>
        <begin position="20"/>
        <end position="40"/>
    </location>
</feature>
<name>A0A1L3NIX0_CLOSG</name>
<evidence type="ECO:0000313" key="3">
    <source>
        <dbReference type="Proteomes" id="UP000182204"/>
    </source>
</evidence>
<feature type="transmembrane region" description="Helical" evidence="1">
    <location>
        <begin position="52"/>
        <end position="73"/>
    </location>
</feature>
<sequence>MIIKELINHIIPVNLLDKFIIIFLLAGLIIIQIYCSLSELSEDSKKFKYKNLLLAIAAVVIPYAILVILGIVIR</sequence>